<dbReference type="EMBL" id="FRAR01000008">
    <property type="protein sequence ID" value="SHK17852.1"/>
    <property type="molecule type" value="Genomic_DNA"/>
</dbReference>
<gene>
    <name evidence="2" type="ORF">SAMN02745123_00961</name>
</gene>
<dbReference type="RefSeq" id="WP_274377374.1">
    <property type="nucleotide sequence ID" value="NZ_FRAR01000008.1"/>
</dbReference>
<dbReference type="Proteomes" id="UP000183997">
    <property type="component" value="Unassembled WGS sequence"/>
</dbReference>
<dbReference type="STRING" id="1121421.SAMN02745123_00961"/>
<name>A0A1M6QC84_9FIRM</name>
<accession>A0A1M6QC84</accession>
<evidence type="ECO:0000313" key="3">
    <source>
        <dbReference type="Proteomes" id="UP000183997"/>
    </source>
</evidence>
<evidence type="ECO:0000256" key="1">
    <source>
        <dbReference type="SAM" id="MobiDB-lite"/>
    </source>
</evidence>
<sequence length="40" mass="4639">MLENVEEFKTWGPEWRTGDGDRQKQVIEAHSAPAMVRLII</sequence>
<organism evidence="2 3">
    <name type="scientific">Desulforamulus aeronauticus DSM 10349</name>
    <dbReference type="NCBI Taxonomy" id="1121421"/>
    <lineage>
        <taxon>Bacteria</taxon>
        <taxon>Bacillati</taxon>
        <taxon>Bacillota</taxon>
        <taxon>Clostridia</taxon>
        <taxon>Eubacteriales</taxon>
        <taxon>Peptococcaceae</taxon>
        <taxon>Desulforamulus</taxon>
    </lineage>
</organism>
<proteinExistence type="predicted"/>
<reference evidence="3" key="1">
    <citation type="submission" date="2016-11" db="EMBL/GenBank/DDBJ databases">
        <authorList>
            <person name="Varghese N."/>
            <person name="Submissions S."/>
        </authorList>
    </citation>
    <scope>NUCLEOTIDE SEQUENCE [LARGE SCALE GENOMIC DNA]</scope>
    <source>
        <strain evidence="3">DSM 10349</strain>
    </source>
</reference>
<evidence type="ECO:0000313" key="2">
    <source>
        <dbReference type="EMBL" id="SHK17852.1"/>
    </source>
</evidence>
<dbReference type="AlphaFoldDB" id="A0A1M6QC84"/>
<protein>
    <submittedName>
        <fullName evidence="2">Uncharacterized protein</fullName>
    </submittedName>
</protein>
<feature type="region of interest" description="Disordered" evidence="1">
    <location>
        <begin position="1"/>
        <end position="20"/>
    </location>
</feature>
<keyword evidence="3" id="KW-1185">Reference proteome</keyword>